<organism evidence="2 3">
    <name type="scientific">Apiospora aurea</name>
    <dbReference type="NCBI Taxonomy" id="335848"/>
    <lineage>
        <taxon>Eukaryota</taxon>
        <taxon>Fungi</taxon>
        <taxon>Dikarya</taxon>
        <taxon>Ascomycota</taxon>
        <taxon>Pezizomycotina</taxon>
        <taxon>Sordariomycetes</taxon>
        <taxon>Xylariomycetidae</taxon>
        <taxon>Amphisphaeriales</taxon>
        <taxon>Apiosporaceae</taxon>
        <taxon>Apiospora</taxon>
    </lineage>
</organism>
<evidence type="ECO:0000313" key="2">
    <source>
        <dbReference type="EMBL" id="KAK7946243.1"/>
    </source>
</evidence>
<feature type="signal peptide" evidence="1">
    <location>
        <begin position="1"/>
        <end position="20"/>
    </location>
</feature>
<keyword evidence="3" id="KW-1185">Reference proteome</keyword>
<sequence length="234" mass="25281">MIAPSHLLLALASCIVVTRAVPLDGAPAHQQRPMAPSPENSGGGLKVFLGSFPPTTVPIRRKTYSGLIGWTLLPLNRPCMPSPFPPLPHDVSADIATQTPRPLYHSGHYQKVQLYGDFAAAATSGDVPWLNITATVNGRGLGTMFYMPQCDLNLFQKVSLPLPPGGGGDGYQETPVEMHRVCPSGIRKGYAEISSPPVLLYPEFVPIGKWEVRAEATTREGRRIFCVEGVRVSI</sequence>
<name>A0ABR1Q2L1_9PEZI</name>
<protein>
    <submittedName>
        <fullName evidence="2">Phosphatidylglycerol/phosphatidylinositol transfer protein</fullName>
    </submittedName>
</protein>
<gene>
    <name evidence="2" type="ORF">PG986_010564</name>
</gene>
<feature type="chain" id="PRO_5045047850" evidence="1">
    <location>
        <begin position="21"/>
        <end position="234"/>
    </location>
</feature>
<accession>A0ABR1Q2L1</accession>
<keyword evidence="1" id="KW-0732">Signal</keyword>
<evidence type="ECO:0000256" key="1">
    <source>
        <dbReference type="SAM" id="SignalP"/>
    </source>
</evidence>
<evidence type="ECO:0000313" key="3">
    <source>
        <dbReference type="Proteomes" id="UP001391051"/>
    </source>
</evidence>
<dbReference type="EMBL" id="JAQQWE010000007">
    <property type="protein sequence ID" value="KAK7946243.1"/>
    <property type="molecule type" value="Genomic_DNA"/>
</dbReference>
<proteinExistence type="predicted"/>
<dbReference type="GeneID" id="92079848"/>
<dbReference type="RefSeq" id="XP_066696277.1">
    <property type="nucleotide sequence ID" value="XM_066846786.1"/>
</dbReference>
<comment type="caution">
    <text evidence="2">The sequence shown here is derived from an EMBL/GenBank/DDBJ whole genome shotgun (WGS) entry which is preliminary data.</text>
</comment>
<reference evidence="2 3" key="1">
    <citation type="submission" date="2023-01" db="EMBL/GenBank/DDBJ databases">
        <title>Analysis of 21 Apiospora genomes using comparative genomics revels a genus with tremendous synthesis potential of carbohydrate active enzymes and secondary metabolites.</title>
        <authorList>
            <person name="Sorensen T."/>
        </authorList>
    </citation>
    <scope>NUCLEOTIDE SEQUENCE [LARGE SCALE GENOMIC DNA]</scope>
    <source>
        <strain evidence="2 3">CBS 24483</strain>
    </source>
</reference>
<dbReference type="Proteomes" id="UP001391051">
    <property type="component" value="Unassembled WGS sequence"/>
</dbReference>